<sequence>MPSSSSDPESNLLPFVPSQPFKLTVQPNPGWTYGQRIAETEDGRAWTEAGERAGWRVIDTATEDPRKLYQILISGIVPRPVAFVSSVSKDGVENLAPFSWFSEVSSRPPVISFSCAYAGASQDGPKDTARNVRATRGFTVNIISEPWIEQANMCSIDTPPNVSEWAVSGLSKAPSISVKAPRVKESAFSMECEFLEAIDITLPSTGEVTATLILGSIKYIHMRNDVVDPARGVVDVGRLRPVARLGGLRYARVTEGYDISRERWAESKEKIREALEGEDDS</sequence>
<evidence type="ECO:0000313" key="6">
    <source>
        <dbReference type="EMBL" id="CAA7261137.1"/>
    </source>
</evidence>
<dbReference type="InterPro" id="IPR012349">
    <property type="entry name" value="Split_barrel_FMN-bd"/>
</dbReference>
<dbReference type="EMBL" id="CACVBS010000032">
    <property type="protein sequence ID" value="CAA7261137.1"/>
    <property type="molecule type" value="Genomic_DNA"/>
</dbReference>
<dbReference type="Proteomes" id="UP000467700">
    <property type="component" value="Unassembled WGS sequence"/>
</dbReference>
<keyword evidence="3" id="KW-0288">FMN</keyword>
<dbReference type="InterPro" id="IPR002563">
    <property type="entry name" value="Flavin_Rdtase-like_dom"/>
</dbReference>
<evidence type="ECO:0000256" key="2">
    <source>
        <dbReference type="ARBA" id="ARBA00022630"/>
    </source>
</evidence>
<evidence type="ECO:0000259" key="5">
    <source>
        <dbReference type="SMART" id="SM00903"/>
    </source>
</evidence>
<dbReference type="PANTHER" id="PTHR33798">
    <property type="entry name" value="FLAVOPROTEIN OXYGENASE"/>
    <property type="match status" value="1"/>
</dbReference>
<organism evidence="6 7">
    <name type="scientific">Cyclocybe aegerita</name>
    <name type="common">Black poplar mushroom</name>
    <name type="synonym">Agrocybe aegerita</name>
    <dbReference type="NCBI Taxonomy" id="1973307"/>
    <lineage>
        <taxon>Eukaryota</taxon>
        <taxon>Fungi</taxon>
        <taxon>Dikarya</taxon>
        <taxon>Basidiomycota</taxon>
        <taxon>Agaricomycotina</taxon>
        <taxon>Agaricomycetes</taxon>
        <taxon>Agaricomycetidae</taxon>
        <taxon>Agaricales</taxon>
        <taxon>Agaricineae</taxon>
        <taxon>Bolbitiaceae</taxon>
        <taxon>Cyclocybe</taxon>
    </lineage>
</organism>
<feature type="domain" description="Flavin reductase like" evidence="5">
    <location>
        <begin position="74"/>
        <end position="235"/>
    </location>
</feature>
<evidence type="ECO:0000256" key="3">
    <source>
        <dbReference type="ARBA" id="ARBA00022643"/>
    </source>
</evidence>
<keyword evidence="7" id="KW-1185">Reference proteome</keyword>
<dbReference type="Pfam" id="PF01613">
    <property type="entry name" value="Flavin_Reduct"/>
    <property type="match status" value="1"/>
</dbReference>
<dbReference type="PANTHER" id="PTHR33798:SF5">
    <property type="entry name" value="FLAVIN REDUCTASE LIKE DOMAIN-CONTAINING PROTEIN"/>
    <property type="match status" value="1"/>
</dbReference>
<dbReference type="Gene3D" id="2.30.110.10">
    <property type="entry name" value="Electron Transport, Fmn-binding Protein, Chain A"/>
    <property type="match status" value="1"/>
</dbReference>
<comment type="similarity">
    <text evidence="4">Belongs to the flavoredoxin family.</text>
</comment>
<dbReference type="AlphaFoldDB" id="A0A8S0XNI0"/>
<accession>A0A8S0XNI0</accession>
<evidence type="ECO:0000256" key="1">
    <source>
        <dbReference type="ARBA" id="ARBA00001917"/>
    </source>
</evidence>
<evidence type="ECO:0000313" key="7">
    <source>
        <dbReference type="Proteomes" id="UP000467700"/>
    </source>
</evidence>
<protein>
    <recommendedName>
        <fullName evidence="5">Flavin reductase like domain-containing protein</fullName>
    </recommendedName>
</protein>
<reference evidence="6 7" key="1">
    <citation type="submission" date="2020-01" db="EMBL/GenBank/DDBJ databases">
        <authorList>
            <person name="Gupta K D."/>
        </authorList>
    </citation>
    <scope>NUCLEOTIDE SEQUENCE [LARGE SCALE GENOMIC DNA]</scope>
</reference>
<dbReference type="SUPFAM" id="SSF50475">
    <property type="entry name" value="FMN-binding split barrel"/>
    <property type="match status" value="1"/>
</dbReference>
<name>A0A8S0XNI0_CYCAE</name>
<keyword evidence="2" id="KW-0285">Flavoprotein</keyword>
<proteinExistence type="inferred from homology"/>
<comment type="cofactor">
    <cofactor evidence="1">
        <name>FMN</name>
        <dbReference type="ChEBI" id="CHEBI:58210"/>
    </cofactor>
</comment>
<dbReference type="GO" id="GO:0010181">
    <property type="term" value="F:FMN binding"/>
    <property type="evidence" value="ECO:0007669"/>
    <property type="project" value="InterPro"/>
</dbReference>
<dbReference type="SMART" id="SM00903">
    <property type="entry name" value="Flavin_Reduct"/>
    <property type="match status" value="1"/>
</dbReference>
<evidence type="ECO:0000256" key="4">
    <source>
        <dbReference type="ARBA" id="ARBA00038054"/>
    </source>
</evidence>
<dbReference type="OrthoDB" id="298012at2759"/>
<gene>
    <name evidence="6" type="ORF">AAE3_LOCUS3392</name>
</gene>
<comment type="caution">
    <text evidence="6">The sequence shown here is derived from an EMBL/GenBank/DDBJ whole genome shotgun (WGS) entry which is preliminary data.</text>
</comment>